<gene>
    <name evidence="8 10" type="primary">mobA</name>
    <name evidence="10" type="ORF">ED28_03660</name>
</gene>
<keyword evidence="1 8" id="KW-0963">Cytoplasm</keyword>
<keyword evidence="6 8" id="KW-0342">GTP-binding</keyword>
<dbReference type="GO" id="GO:1902758">
    <property type="term" value="P:bis(molybdopterin guanine dinucleotide)molybdenum biosynthetic process"/>
    <property type="evidence" value="ECO:0007669"/>
    <property type="project" value="TreeGrafter"/>
</dbReference>
<feature type="binding site" evidence="8">
    <location>
        <position position="102"/>
    </location>
    <ligand>
        <name>Mg(2+)</name>
        <dbReference type="ChEBI" id="CHEBI:18420"/>
    </ligand>
</feature>
<dbReference type="GO" id="GO:0005525">
    <property type="term" value="F:GTP binding"/>
    <property type="evidence" value="ECO:0007669"/>
    <property type="project" value="UniProtKB-UniRule"/>
</dbReference>
<feature type="binding site" evidence="8">
    <location>
        <position position="26"/>
    </location>
    <ligand>
        <name>GTP</name>
        <dbReference type="ChEBI" id="CHEBI:37565"/>
    </ligand>
</feature>
<dbReference type="Gene3D" id="3.90.550.10">
    <property type="entry name" value="Spore Coat Polysaccharide Biosynthesis Protein SpsA, Chain A"/>
    <property type="match status" value="1"/>
</dbReference>
<dbReference type="SUPFAM" id="SSF53448">
    <property type="entry name" value="Nucleotide-diphospho-sugar transferases"/>
    <property type="match status" value="1"/>
</dbReference>
<evidence type="ECO:0000256" key="5">
    <source>
        <dbReference type="ARBA" id="ARBA00022842"/>
    </source>
</evidence>
<dbReference type="EMBL" id="JMEE01000003">
    <property type="protein sequence ID" value="RWR03139.1"/>
    <property type="molecule type" value="Genomic_DNA"/>
</dbReference>
<dbReference type="PANTHER" id="PTHR19136">
    <property type="entry name" value="MOLYBDENUM COFACTOR GUANYLYLTRANSFERASE"/>
    <property type="match status" value="1"/>
</dbReference>
<evidence type="ECO:0000313" key="11">
    <source>
        <dbReference type="Proteomes" id="UP000288794"/>
    </source>
</evidence>
<organism evidence="10 11">
    <name type="scientific">[Pantoea] beijingensis</name>
    <dbReference type="NCBI Taxonomy" id="1324864"/>
    <lineage>
        <taxon>Bacteria</taxon>
        <taxon>Pseudomonadati</taxon>
        <taxon>Pseudomonadota</taxon>
        <taxon>Gammaproteobacteria</taxon>
        <taxon>Enterobacterales</taxon>
        <taxon>Erwiniaceae</taxon>
        <taxon>Erwinia</taxon>
    </lineage>
</organism>
<dbReference type="HAMAP" id="MF_00316">
    <property type="entry name" value="MobA"/>
    <property type="match status" value="1"/>
</dbReference>
<dbReference type="GO" id="GO:0046872">
    <property type="term" value="F:metal ion binding"/>
    <property type="evidence" value="ECO:0007669"/>
    <property type="project" value="UniProtKB-KW"/>
</dbReference>
<comment type="similarity">
    <text evidence="8">Belongs to the MobA family.</text>
</comment>
<keyword evidence="7 8" id="KW-0501">Molybdenum cofactor biosynthesis</keyword>
<feature type="binding site" evidence="8">
    <location>
        <begin position="13"/>
        <end position="15"/>
    </location>
    <ligand>
        <name>GTP</name>
        <dbReference type="ChEBI" id="CHEBI:37565"/>
    </ligand>
</feature>
<evidence type="ECO:0000256" key="8">
    <source>
        <dbReference type="HAMAP-Rule" id="MF_00316"/>
    </source>
</evidence>
<keyword evidence="3 8" id="KW-0479">Metal-binding</keyword>
<accession>A0A443IGG4</accession>
<evidence type="ECO:0000256" key="6">
    <source>
        <dbReference type="ARBA" id="ARBA00023134"/>
    </source>
</evidence>
<dbReference type="EC" id="2.7.7.77" evidence="8"/>
<evidence type="ECO:0000256" key="7">
    <source>
        <dbReference type="ARBA" id="ARBA00023150"/>
    </source>
</evidence>
<dbReference type="RefSeq" id="WP_128175334.1">
    <property type="nucleotide sequence ID" value="NZ_CP071409.1"/>
</dbReference>
<evidence type="ECO:0000256" key="4">
    <source>
        <dbReference type="ARBA" id="ARBA00022741"/>
    </source>
</evidence>
<name>A0A443IGG4_9GAMM</name>
<dbReference type="InterPro" id="IPR013482">
    <property type="entry name" value="Molybde_CF_guanTrfase"/>
</dbReference>
<keyword evidence="2 8" id="KW-0808">Transferase</keyword>
<feature type="binding site" evidence="8">
    <location>
        <position position="72"/>
    </location>
    <ligand>
        <name>GTP</name>
        <dbReference type="ChEBI" id="CHEBI:37565"/>
    </ligand>
</feature>
<evidence type="ECO:0000256" key="1">
    <source>
        <dbReference type="ARBA" id="ARBA00022490"/>
    </source>
</evidence>
<evidence type="ECO:0000259" key="9">
    <source>
        <dbReference type="Pfam" id="PF12804"/>
    </source>
</evidence>
<comment type="domain">
    <text evidence="8">The N-terminal domain determines nucleotide recognition and specific binding, while the C-terminal domain determines the specific binding to the target protein.</text>
</comment>
<keyword evidence="11" id="KW-1185">Reference proteome</keyword>
<comment type="subcellular location">
    <subcellularLocation>
        <location evidence="8">Cytoplasm</location>
    </subcellularLocation>
</comment>
<dbReference type="GO" id="GO:0005737">
    <property type="term" value="C:cytoplasm"/>
    <property type="evidence" value="ECO:0007669"/>
    <property type="project" value="UniProtKB-SubCell"/>
</dbReference>
<comment type="subunit">
    <text evidence="8">Monomer.</text>
</comment>
<evidence type="ECO:0000256" key="2">
    <source>
        <dbReference type="ARBA" id="ARBA00022679"/>
    </source>
</evidence>
<comment type="catalytic activity">
    <reaction evidence="8">
        <text>Mo-molybdopterin + GTP + H(+) = Mo-molybdopterin guanine dinucleotide + diphosphate</text>
        <dbReference type="Rhea" id="RHEA:34243"/>
        <dbReference type="ChEBI" id="CHEBI:15378"/>
        <dbReference type="ChEBI" id="CHEBI:33019"/>
        <dbReference type="ChEBI" id="CHEBI:37565"/>
        <dbReference type="ChEBI" id="CHEBI:71302"/>
        <dbReference type="ChEBI" id="CHEBI:71310"/>
        <dbReference type="EC" id="2.7.7.77"/>
    </reaction>
</comment>
<comment type="cofactor">
    <cofactor evidence="8">
        <name>Mg(2+)</name>
        <dbReference type="ChEBI" id="CHEBI:18420"/>
    </cofactor>
</comment>
<comment type="caution">
    <text evidence="10">The sequence shown here is derived from an EMBL/GenBank/DDBJ whole genome shotgun (WGS) entry which is preliminary data.</text>
</comment>
<dbReference type="NCBIfam" id="TIGR02665">
    <property type="entry name" value="molyb_mobA"/>
    <property type="match status" value="1"/>
</dbReference>
<reference evidence="10 11" key="1">
    <citation type="submission" date="2014-04" db="EMBL/GenBank/DDBJ databases">
        <title>Draft genome sequence of Pantoea beijingensis strain LMG 27579, an emerging pathogen to Pleurotus eryngii with potential industrial application.</title>
        <authorList>
            <person name="Xu F."/>
            <person name="Liu Y."/>
            <person name="Wang S."/>
            <person name="Yin Y."/>
            <person name="Ma Y."/>
            <person name="Zhao S."/>
            <person name="Rong C."/>
        </authorList>
    </citation>
    <scope>NUCLEOTIDE SEQUENCE [LARGE SCALE GENOMIC DNA]</scope>
    <source>
        <strain evidence="10 11">LMG 27579</strain>
    </source>
</reference>
<protein>
    <recommendedName>
        <fullName evidence="8">Molybdenum cofactor guanylyltransferase</fullName>
        <shortName evidence="8">MoCo guanylyltransferase</shortName>
        <ecNumber evidence="8">2.7.7.77</ecNumber>
    </recommendedName>
    <alternativeName>
        <fullName evidence="8">GTP:molybdopterin guanylyltransferase</fullName>
    </alternativeName>
    <alternativeName>
        <fullName evidence="8">Mo-MPT guanylyltransferase</fullName>
    </alternativeName>
    <alternativeName>
        <fullName evidence="8">Molybdopterin guanylyltransferase</fullName>
    </alternativeName>
    <alternativeName>
        <fullName evidence="8">Molybdopterin-guanine dinucleotide synthase</fullName>
        <shortName evidence="8">MGD synthase</shortName>
    </alternativeName>
</protein>
<evidence type="ECO:0000313" key="10">
    <source>
        <dbReference type="EMBL" id="RWR03139.1"/>
    </source>
</evidence>
<sequence length="195" mass="21858">MSLQQQEITGIILAGGRGSRMNGEDKGLISLNGVPLYHHVLQRLQPQVKQTLISANRNITRYQESGCLVVSDIHPDFAGPLAGILASLRAIDTEWAAFVSCDTPFIPLDLITRLWSAKRQAKAVWVRNDNNDHPTLSIIHHSVADRLEQELSQGHGRLMLFLQQIGGHAVIFDDDPQVFINMNTPDDMKFYQENH</sequence>
<dbReference type="Proteomes" id="UP000288794">
    <property type="component" value="Unassembled WGS sequence"/>
</dbReference>
<keyword evidence="5 8" id="KW-0460">Magnesium</keyword>
<dbReference type="CDD" id="cd02503">
    <property type="entry name" value="MobA"/>
    <property type="match status" value="1"/>
</dbReference>
<dbReference type="Pfam" id="PF12804">
    <property type="entry name" value="NTP_transf_3"/>
    <property type="match status" value="1"/>
</dbReference>
<feature type="domain" description="MobA-like NTP transferase" evidence="9">
    <location>
        <begin position="10"/>
        <end position="157"/>
    </location>
</feature>
<dbReference type="InterPro" id="IPR029044">
    <property type="entry name" value="Nucleotide-diphossugar_trans"/>
</dbReference>
<dbReference type="InterPro" id="IPR025877">
    <property type="entry name" value="MobA-like_NTP_Trfase"/>
</dbReference>
<dbReference type="PANTHER" id="PTHR19136:SF81">
    <property type="entry name" value="MOLYBDENUM COFACTOR GUANYLYLTRANSFERASE"/>
    <property type="match status" value="1"/>
</dbReference>
<feature type="binding site" evidence="8">
    <location>
        <position position="102"/>
    </location>
    <ligand>
        <name>GTP</name>
        <dbReference type="ChEBI" id="CHEBI:37565"/>
    </ligand>
</feature>
<comment type="caution">
    <text evidence="8">Lacks conserved residue(s) required for the propagation of feature annotation.</text>
</comment>
<dbReference type="AlphaFoldDB" id="A0A443IGG4"/>
<proteinExistence type="inferred from homology"/>
<comment type="function">
    <text evidence="8">Transfers a GMP moiety from GTP to Mo-molybdopterin (Mo-MPT) cofactor (Moco or molybdenum cofactor) to form Mo-molybdopterin guanine dinucleotide (Mo-MGD) cofactor.</text>
</comment>
<evidence type="ECO:0000256" key="3">
    <source>
        <dbReference type="ARBA" id="ARBA00022723"/>
    </source>
</evidence>
<keyword evidence="4 8" id="KW-0547">Nucleotide-binding</keyword>
<dbReference type="GO" id="GO:0061603">
    <property type="term" value="F:molybdenum cofactor guanylyltransferase activity"/>
    <property type="evidence" value="ECO:0007669"/>
    <property type="project" value="UniProtKB-EC"/>
</dbReference>